<evidence type="ECO:0000256" key="5">
    <source>
        <dbReference type="ARBA" id="ARBA00023242"/>
    </source>
</evidence>
<comment type="similarity">
    <text evidence="6">Belongs to the SOFL plant protein family.</text>
</comment>
<dbReference type="InterPro" id="IPR044670">
    <property type="entry name" value="SOFL"/>
</dbReference>
<evidence type="ECO:0000313" key="8">
    <source>
        <dbReference type="EMBL" id="GFZ18380.1"/>
    </source>
</evidence>
<dbReference type="GO" id="GO:0009736">
    <property type="term" value="P:cytokinin-activated signaling pathway"/>
    <property type="evidence" value="ECO:0007669"/>
    <property type="project" value="UniProtKB-KW"/>
</dbReference>
<gene>
    <name evidence="8" type="ORF">Acr_27g0001190</name>
</gene>
<organism evidence="8 9">
    <name type="scientific">Actinidia rufa</name>
    <dbReference type="NCBI Taxonomy" id="165716"/>
    <lineage>
        <taxon>Eukaryota</taxon>
        <taxon>Viridiplantae</taxon>
        <taxon>Streptophyta</taxon>
        <taxon>Embryophyta</taxon>
        <taxon>Tracheophyta</taxon>
        <taxon>Spermatophyta</taxon>
        <taxon>Magnoliopsida</taxon>
        <taxon>eudicotyledons</taxon>
        <taxon>Gunneridae</taxon>
        <taxon>Pentapetalae</taxon>
        <taxon>asterids</taxon>
        <taxon>Ericales</taxon>
        <taxon>Actinidiaceae</taxon>
        <taxon>Actinidia</taxon>
    </lineage>
</organism>
<evidence type="ECO:0000256" key="4">
    <source>
        <dbReference type="ARBA" id="ARBA00022864"/>
    </source>
</evidence>
<dbReference type="PANTHER" id="PTHR33347">
    <property type="entry name" value="OSJNBA0091C07.3 PROTEIN"/>
    <property type="match status" value="1"/>
</dbReference>
<protein>
    <submittedName>
        <fullName evidence="8">Uncharacterized protein</fullName>
    </submittedName>
</protein>
<keyword evidence="4" id="KW-0932">Cytokinin signaling pathway</keyword>
<dbReference type="Proteomes" id="UP000585474">
    <property type="component" value="Unassembled WGS sequence"/>
</dbReference>
<dbReference type="OrthoDB" id="1732953at2759"/>
<evidence type="ECO:0000313" key="9">
    <source>
        <dbReference type="Proteomes" id="UP000585474"/>
    </source>
</evidence>
<proteinExistence type="inferred from homology"/>
<keyword evidence="5" id="KW-0539">Nucleus</keyword>
<keyword evidence="2" id="KW-0963">Cytoplasm</keyword>
<dbReference type="GO" id="GO:0009691">
    <property type="term" value="P:cytokinin biosynthetic process"/>
    <property type="evidence" value="ECO:0007669"/>
    <property type="project" value="UniProtKB-KW"/>
</dbReference>
<feature type="compositionally biased region" description="Acidic residues" evidence="7">
    <location>
        <begin position="165"/>
        <end position="174"/>
    </location>
</feature>
<feature type="compositionally biased region" description="Basic and acidic residues" evidence="7">
    <location>
        <begin position="144"/>
        <end position="164"/>
    </location>
</feature>
<keyword evidence="9" id="KW-1185">Reference proteome</keyword>
<comment type="caution">
    <text evidence="8">The sequence shown here is derived from an EMBL/GenBank/DDBJ whole genome shotgun (WGS) entry which is preliminary data.</text>
</comment>
<comment type="subcellular location">
    <subcellularLocation>
        <location evidence="1">Cytoplasm</location>
    </subcellularLocation>
</comment>
<sequence>MDSSKVLGDSEECSSSESGWTMYIASPIREYSNFENDEEDDHGEYKKGNNDESDDSMASDASSRPSHPELNGSGKRSHVFGNFKHSESKVHSKFSSGRKPYEQVEKKTHEKTIKAVKEVPGHYAHSGAKNTGADSALKPRKSSRNVEVRKLHEEGFLSDQKTEEKGDEEYDFESDGQRVLEGYGEEELET</sequence>
<dbReference type="AlphaFoldDB" id="A0A7J0H5L3"/>
<keyword evidence="3" id="KW-0203">Cytokinin biosynthesis</keyword>
<feature type="region of interest" description="Disordered" evidence="7">
    <location>
        <begin position="31"/>
        <end position="190"/>
    </location>
</feature>
<feature type="compositionally biased region" description="Basic and acidic residues" evidence="7">
    <location>
        <begin position="99"/>
        <end position="120"/>
    </location>
</feature>
<evidence type="ECO:0000256" key="3">
    <source>
        <dbReference type="ARBA" id="ARBA00022712"/>
    </source>
</evidence>
<name>A0A7J0H5L3_9ERIC</name>
<evidence type="ECO:0000256" key="7">
    <source>
        <dbReference type="SAM" id="MobiDB-lite"/>
    </source>
</evidence>
<reference evidence="8 9" key="1">
    <citation type="submission" date="2019-07" db="EMBL/GenBank/DDBJ databases">
        <title>De Novo Assembly of kiwifruit Actinidia rufa.</title>
        <authorList>
            <person name="Sugita-Konishi S."/>
            <person name="Sato K."/>
            <person name="Mori E."/>
            <person name="Abe Y."/>
            <person name="Kisaki G."/>
            <person name="Hamano K."/>
            <person name="Suezawa K."/>
            <person name="Otani M."/>
            <person name="Fukuda T."/>
            <person name="Manabe T."/>
            <person name="Gomi K."/>
            <person name="Tabuchi M."/>
            <person name="Akimitsu K."/>
            <person name="Kataoka I."/>
        </authorList>
    </citation>
    <scope>NUCLEOTIDE SEQUENCE [LARGE SCALE GENOMIC DNA]</scope>
    <source>
        <strain evidence="9">cv. Fuchu</strain>
    </source>
</reference>
<evidence type="ECO:0000256" key="6">
    <source>
        <dbReference type="ARBA" id="ARBA00024199"/>
    </source>
</evidence>
<accession>A0A7J0H5L3</accession>
<dbReference type="GO" id="GO:0005737">
    <property type="term" value="C:cytoplasm"/>
    <property type="evidence" value="ECO:0007669"/>
    <property type="project" value="UniProtKB-SubCell"/>
</dbReference>
<evidence type="ECO:0000256" key="2">
    <source>
        <dbReference type="ARBA" id="ARBA00022490"/>
    </source>
</evidence>
<dbReference type="PANTHER" id="PTHR33347:SF31">
    <property type="entry name" value="PROTEIN SOB FIVE-LIKE 1"/>
    <property type="match status" value="1"/>
</dbReference>
<dbReference type="EMBL" id="BJWL01000027">
    <property type="protein sequence ID" value="GFZ18380.1"/>
    <property type="molecule type" value="Genomic_DNA"/>
</dbReference>
<evidence type="ECO:0000256" key="1">
    <source>
        <dbReference type="ARBA" id="ARBA00004496"/>
    </source>
</evidence>